<reference evidence="8 9" key="1">
    <citation type="submission" date="2020-08" db="EMBL/GenBank/DDBJ databases">
        <title>The genome sequence of type strain Novosphingobium flavum NBRC 111647.</title>
        <authorList>
            <person name="Liu Y."/>
        </authorList>
    </citation>
    <scope>NUCLEOTIDE SEQUENCE [LARGE SCALE GENOMIC DNA]</scope>
    <source>
        <strain evidence="8 9">NBRC 111647</strain>
    </source>
</reference>
<dbReference type="InterPro" id="IPR006076">
    <property type="entry name" value="FAD-dep_OxRdtase"/>
</dbReference>
<evidence type="ECO:0000256" key="1">
    <source>
        <dbReference type="ARBA" id="ARBA00001974"/>
    </source>
</evidence>
<keyword evidence="5" id="KW-0560">Oxidoreductase</keyword>
<keyword evidence="3" id="KW-0285">Flavoprotein</keyword>
<dbReference type="Pfam" id="PF05199">
    <property type="entry name" value="GMC_oxred_C"/>
    <property type="match status" value="1"/>
</dbReference>
<dbReference type="EMBL" id="JACLAW010000002">
    <property type="protein sequence ID" value="MBC2664444.1"/>
    <property type="molecule type" value="Genomic_DNA"/>
</dbReference>
<evidence type="ECO:0000256" key="2">
    <source>
        <dbReference type="ARBA" id="ARBA00010790"/>
    </source>
</evidence>
<dbReference type="Proteomes" id="UP000566813">
    <property type="component" value="Unassembled WGS sequence"/>
</dbReference>
<name>A0A7X1FP57_9SPHN</name>
<sequence length="518" mass="54975">MILTRAQDIPEAARQADVLVIGAGAVGIPLAVTLARRGLRVTLLEGGPAEPPTGHEAANAGPSTGRAYDGLVSGRMKALGGTTRLWGGQLVPFSVSDIEQAAFPGQPHWPFTHADYLGHVGQVYDLLGIPQDARDPRAVWSRMSGAEAAFGPSLEVGMNLWLPQPDFARLFAAELSAAEGPMVITEAEVERLEFGHPGRLDAVHTSRGSFRADRVVLACGTIEIARLLLRAAACEPACGFAGNEHLGKWFMDHLHGFMGELHGADPEAIGNLFDYVHHRGLRFGVKLRLSDDARAEQGLCNGVVTLNPRMGLKQGATELLALLTRLFSGRGSPAATLRHGLAMVRITLPLAWRYLVRRRSSLLFSSGVAIGVEFEQLPSPQSYIFLDPAEPPATAKAGICWNPGGEEMRTVQALAQMLSAELTARGLGEVRIDPRALAGDPAFLDACHDAYHQMGGARLAASASEGVVDHDLRVFGTDNLFVAGAAVFPSGSFANPTLTALALTLRLADHLSGAGAAR</sequence>
<dbReference type="InterPro" id="IPR036188">
    <property type="entry name" value="FAD/NAD-bd_sf"/>
</dbReference>
<evidence type="ECO:0000313" key="9">
    <source>
        <dbReference type="Proteomes" id="UP000566813"/>
    </source>
</evidence>
<dbReference type="Pfam" id="PF01266">
    <property type="entry name" value="DAO"/>
    <property type="match status" value="1"/>
</dbReference>
<dbReference type="InterPro" id="IPR051473">
    <property type="entry name" value="P2Ox-like"/>
</dbReference>
<evidence type="ECO:0000256" key="5">
    <source>
        <dbReference type="ARBA" id="ARBA00023002"/>
    </source>
</evidence>
<dbReference type="PANTHER" id="PTHR42784">
    <property type="entry name" value="PYRANOSE 2-OXIDASE"/>
    <property type="match status" value="1"/>
</dbReference>
<dbReference type="SUPFAM" id="SSF51905">
    <property type="entry name" value="FAD/NAD(P)-binding domain"/>
    <property type="match status" value="1"/>
</dbReference>
<protein>
    <submittedName>
        <fullName evidence="8">GMC family oxidoreductase</fullName>
    </submittedName>
</protein>
<accession>A0A7X1FP57</accession>
<evidence type="ECO:0000313" key="8">
    <source>
        <dbReference type="EMBL" id="MBC2664444.1"/>
    </source>
</evidence>
<evidence type="ECO:0000256" key="4">
    <source>
        <dbReference type="ARBA" id="ARBA00022827"/>
    </source>
</evidence>
<organism evidence="8 9">
    <name type="scientific">Novosphingobium flavum</name>
    <dbReference type="NCBI Taxonomy" id="1778672"/>
    <lineage>
        <taxon>Bacteria</taxon>
        <taxon>Pseudomonadati</taxon>
        <taxon>Pseudomonadota</taxon>
        <taxon>Alphaproteobacteria</taxon>
        <taxon>Sphingomonadales</taxon>
        <taxon>Sphingomonadaceae</taxon>
        <taxon>Novosphingobium</taxon>
    </lineage>
</organism>
<feature type="domain" description="Glucose-methanol-choline oxidoreductase C-terminal" evidence="7">
    <location>
        <begin position="382"/>
        <end position="503"/>
    </location>
</feature>
<comment type="caution">
    <text evidence="8">The sequence shown here is derived from an EMBL/GenBank/DDBJ whole genome shotgun (WGS) entry which is preliminary data.</text>
</comment>
<keyword evidence="4" id="KW-0274">FAD</keyword>
<dbReference type="Gene3D" id="3.50.50.60">
    <property type="entry name" value="FAD/NAD(P)-binding domain"/>
    <property type="match status" value="2"/>
</dbReference>
<dbReference type="InterPro" id="IPR007867">
    <property type="entry name" value="GMC_OxRtase_C"/>
</dbReference>
<comment type="similarity">
    <text evidence="2">Belongs to the GMC oxidoreductase family.</text>
</comment>
<comment type="cofactor">
    <cofactor evidence="1">
        <name>FAD</name>
        <dbReference type="ChEBI" id="CHEBI:57692"/>
    </cofactor>
</comment>
<gene>
    <name evidence="8" type="ORF">H7F51_02805</name>
</gene>
<feature type="domain" description="FAD dependent oxidoreductase" evidence="6">
    <location>
        <begin position="17"/>
        <end position="221"/>
    </location>
</feature>
<dbReference type="GO" id="GO:0016614">
    <property type="term" value="F:oxidoreductase activity, acting on CH-OH group of donors"/>
    <property type="evidence" value="ECO:0007669"/>
    <property type="project" value="InterPro"/>
</dbReference>
<dbReference type="PANTHER" id="PTHR42784:SF1">
    <property type="entry name" value="PYRANOSE 2-OXIDASE"/>
    <property type="match status" value="1"/>
</dbReference>
<dbReference type="RefSeq" id="WP_185662695.1">
    <property type="nucleotide sequence ID" value="NZ_JACLAW010000002.1"/>
</dbReference>
<evidence type="ECO:0000259" key="7">
    <source>
        <dbReference type="Pfam" id="PF05199"/>
    </source>
</evidence>
<dbReference type="AlphaFoldDB" id="A0A7X1FP57"/>
<keyword evidence="9" id="KW-1185">Reference proteome</keyword>
<evidence type="ECO:0000256" key="3">
    <source>
        <dbReference type="ARBA" id="ARBA00022630"/>
    </source>
</evidence>
<evidence type="ECO:0000259" key="6">
    <source>
        <dbReference type="Pfam" id="PF01266"/>
    </source>
</evidence>
<proteinExistence type="inferred from homology"/>